<feature type="chain" id="PRO_5031142353" evidence="1">
    <location>
        <begin position="23"/>
        <end position="188"/>
    </location>
</feature>
<protein>
    <submittedName>
        <fullName evidence="2">Uncharacterized protein</fullName>
    </submittedName>
</protein>
<gene>
    <name evidence="2" type="ORF">DSPE1174_LOCUS14464</name>
</gene>
<name>A0A7S2CGE3_9STRA</name>
<organism evidence="2">
    <name type="scientific">Octactis speculum</name>
    <dbReference type="NCBI Taxonomy" id="3111310"/>
    <lineage>
        <taxon>Eukaryota</taxon>
        <taxon>Sar</taxon>
        <taxon>Stramenopiles</taxon>
        <taxon>Ochrophyta</taxon>
        <taxon>Dictyochophyceae</taxon>
        <taxon>Dictyochales</taxon>
        <taxon>Dictyochaceae</taxon>
        <taxon>Octactis</taxon>
    </lineage>
</organism>
<evidence type="ECO:0000313" key="2">
    <source>
        <dbReference type="EMBL" id="CAD9424554.1"/>
    </source>
</evidence>
<dbReference type="AlphaFoldDB" id="A0A7S2CGE3"/>
<sequence length="188" mass="21652">MFTMARTTVALFLAACAFTASAASDKVSISFENTGRIPLGVFFVGNETDRRMIDSQTMTSDQLAVTDFELLTDVLNHNEWTVHKTHFHHAFELRTADFQFRVKVTVYKNYHHEVAHLPYIIMFKNLMSEEKDGGPNSVELKHSNTGYVWIHPEFEEAHASDAEHFYELRNSDRESVAFIRLMHGHDEL</sequence>
<dbReference type="EMBL" id="HBGS01028524">
    <property type="protein sequence ID" value="CAD9424554.1"/>
    <property type="molecule type" value="Transcribed_RNA"/>
</dbReference>
<reference evidence="2" key="1">
    <citation type="submission" date="2021-01" db="EMBL/GenBank/DDBJ databases">
        <authorList>
            <person name="Corre E."/>
            <person name="Pelletier E."/>
            <person name="Niang G."/>
            <person name="Scheremetjew M."/>
            <person name="Finn R."/>
            <person name="Kale V."/>
            <person name="Holt S."/>
            <person name="Cochrane G."/>
            <person name="Meng A."/>
            <person name="Brown T."/>
            <person name="Cohen L."/>
        </authorList>
    </citation>
    <scope>NUCLEOTIDE SEQUENCE</scope>
    <source>
        <strain evidence="2">CCMP1381</strain>
    </source>
</reference>
<proteinExistence type="predicted"/>
<accession>A0A7S2CGE3</accession>
<evidence type="ECO:0000256" key="1">
    <source>
        <dbReference type="SAM" id="SignalP"/>
    </source>
</evidence>
<keyword evidence="1" id="KW-0732">Signal</keyword>
<feature type="signal peptide" evidence="1">
    <location>
        <begin position="1"/>
        <end position="22"/>
    </location>
</feature>